<proteinExistence type="predicted"/>
<reference evidence="1 2" key="1">
    <citation type="journal article" date="2021" name="Front. Genet.">
        <title>Chromosome-Level Genome Assembly Reveals Significant Gene Expansion in the Toll and IMD Signaling Pathways of Dendrolimus kikuchii.</title>
        <authorList>
            <person name="Zhou J."/>
            <person name="Wu P."/>
            <person name="Xiong Z."/>
            <person name="Liu N."/>
            <person name="Zhao N."/>
            <person name="Ji M."/>
            <person name="Qiu Y."/>
            <person name="Yang B."/>
        </authorList>
    </citation>
    <scope>NUCLEOTIDE SEQUENCE [LARGE SCALE GENOMIC DNA]</scope>
    <source>
        <strain evidence="1">Ann1</strain>
    </source>
</reference>
<organism evidence="1 2">
    <name type="scientific">Dendrolimus kikuchii</name>
    <dbReference type="NCBI Taxonomy" id="765133"/>
    <lineage>
        <taxon>Eukaryota</taxon>
        <taxon>Metazoa</taxon>
        <taxon>Ecdysozoa</taxon>
        <taxon>Arthropoda</taxon>
        <taxon>Hexapoda</taxon>
        <taxon>Insecta</taxon>
        <taxon>Pterygota</taxon>
        <taxon>Neoptera</taxon>
        <taxon>Endopterygota</taxon>
        <taxon>Lepidoptera</taxon>
        <taxon>Glossata</taxon>
        <taxon>Ditrysia</taxon>
        <taxon>Bombycoidea</taxon>
        <taxon>Lasiocampidae</taxon>
        <taxon>Dendrolimus</taxon>
    </lineage>
</organism>
<gene>
    <name evidence="1" type="ORF">K1T71_007391</name>
</gene>
<dbReference type="EMBL" id="CM034398">
    <property type="protein sequence ID" value="KAJ0177382.1"/>
    <property type="molecule type" value="Genomic_DNA"/>
</dbReference>
<sequence>MAIAHLTLVIATIFSNFEDIAANNNTNRNPILDPKRRNDVVEETFLEQKGVLLDMLESKLKEVRDKKKKRTEPPLRSNFLDLSKCDTIKDIVLKLKASGISAVGEADIHLKFGNIGKGSLNFDATGISNVGKAHLNLGVEDGAVNIPGLENLFTEHKMETLSMVESPLTNTFNNTSEENRRAMPAESKSNYNSTTTVVNGLEANINSATVSIGVQTVSLVNNSVFTSVTISSTNVK</sequence>
<evidence type="ECO:0000313" key="1">
    <source>
        <dbReference type="EMBL" id="KAJ0177382.1"/>
    </source>
</evidence>
<keyword evidence="2" id="KW-1185">Reference proteome</keyword>
<protein>
    <submittedName>
        <fullName evidence="1">Uncharacterized protein</fullName>
    </submittedName>
</protein>
<name>A0ACC1D1X5_9NEOP</name>
<evidence type="ECO:0000313" key="2">
    <source>
        <dbReference type="Proteomes" id="UP000824533"/>
    </source>
</evidence>
<dbReference type="Proteomes" id="UP000824533">
    <property type="component" value="Linkage Group LG12"/>
</dbReference>
<accession>A0ACC1D1X5</accession>
<comment type="caution">
    <text evidence="1">The sequence shown here is derived from an EMBL/GenBank/DDBJ whole genome shotgun (WGS) entry which is preliminary data.</text>
</comment>